<evidence type="ECO:0000313" key="2">
    <source>
        <dbReference type="Proteomes" id="UP000663855"/>
    </source>
</evidence>
<dbReference type="AlphaFoldDB" id="A0A815AMD8"/>
<feature type="non-terminal residue" evidence="1">
    <location>
        <position position="290"/>
    </location>
</feature>
<protein>
    <submittedName>
        <fullName evidence="1">Uncharacterized protein</fullName>
    </submittedName>
</protein>
<accession>A0A815AMD8</accession>
<sequence>MQYRFQRKTNDFRFVVKDLGEYNAGLKLGRISIGNTLCTITPFMSGNRMTFCTRCWCLGHMREKCKLENPRCRICLNSINDRQSHACSNNIRCAQCGGDHHSLSNLCEKVVEYRSQLKQQVDNALATGKLHRVEPQNRNHPVQFTMDAKEFPPLPSQSKGFTPWRVAVAQTPTNTKEKNEDTTRMLLEINKNVLDMKDYTHSMNEKLDRMKEKVSINAVDTELHHEALLKLLPTLVDIVKEFIWPVMTHNVAGLREKQSQLQSLFSSLNSTLYYIKPDYSSRRKRISSPP</sequence>
<proteinExistence type="predicted"/>
<name>A0A815AMD8_9BILA</name>
<organism evidence="1 2">
    <name type="scientific">Rotaria magnacalcarata</name>
    <dbReference type="NCBI Taxonomy" id="392030"/>
    <lineage>
        <taxon>Eukaryota</taxon>
        <taxon>Metazoa</taxon>
        <taxon>Spiralia</taxon>
        <taxon>Gnathifera</taxon>
        <taxon>Rotifera</taxon>
        <taxon>Eurotatoria</taxon>
        <taxon>Bdelloidea</taxon>
        <taxon>Philodinida</taxon>
        <taxon>Philodinidae</taxon>
        <taxon>Rotaria</taxon>
    </lineage>
</organism>
<comment type="caution">
    <text evidence="1">The sequence shown here is derived from an EMBL/GenBank/DDBJ whole genome shotgun (WGS) entry which is preliminary data.</text>
</comment>
<dbReference type="Proteomes" id="UP000663855">
    <property type="component" value="Unassembled WGS sequence"/>
</dbReference>
<gene>
    <name evidence="1" type="ORF">CJN711_LOCUS14870</name>
</gene>
<dbReference type="EMBL" id="CAJNOV010006762">
    <property type="protein sequence ID" value="CAF1258721.1"/>
    <property type="molecule type" value="Genomic_DNA"/>
</dbReference>
<reference evidence="1" key="1">
    <citation type="submission" date="2021-02" db="EMBL/GenBank/DDBJ databases">
        <authorList>
            <person name="Nowell W R."/>
        </authorList>
    </citation>
    <scope>NUCLEOTIDE SEQUENCE</scope>
</reference>
<evidence type="ECO:0000313" key="1">
    <source>
        <dbReference type="EMBL" id="CAF1258721.1"/>
    </source>
</evidence>